<name>A0A9P7YR79_9HELO</name>
<organism evidence="3 4">
    <name type="scientific">Amylocarpus encephaloides</name>
    <dbReference type="NCBI Taxonomy" id="45428"/>
    <lineage>
        <taxon>Eukaryota</taxon>
        <taxon>Fungi</taxon>
        <taxon>Dikarya</taxon>
        <taxon>Ascomycota</taxon>
        <taxon>Pezizomycotina</taxon>
        <taxon>Leotiomycetes</taxon>
        <taxon>Helotiales</taxon>
        <taxon>Helotiales incertae sedis</taxon>
        <taxon>Amylocarpus</taxon>
    </lineage>
</organism>
<evidence type="ECO:0000256" key="2">
    <source>
        <dbReference type="SAM" id="MobiDB-lite"/>
    </source>
</evidence>
<dbReference type="OrthoDB" id="5396360at2759"/>
<feature type="compositionally biased region" description="Polar residues" evidence="2">
    <location>
        <begin position="520"/>
        <end position="529"/>
    </location>
</feature>
<feature type="compositionally biased region" description="Polar residues" evidence="2">
    <location>
        <begin position="675"/>
        <end position="686"/>
    </location>
</feature>
<gene>
    <name evidence="3" type="ORF">BJ875DRAFT_63307</name>
</gene>
<feature type="region of interest" description="Disordered" evidence="2">
    <location>
        <begin position="455"/>
        <end position="529"/>
    </location>
</feature>
<feature type="compositionally biased region" description="Polar residues" evidence="2">
    <location>
        <begin position="642"/>
        <end position="667"/>
    </location>
</feature>
<feature type="region of interest" description="Disordered" evidence="2">
    <location>
        <begin position="636"/>
        <end position="686"/>
    </location>
</feature>
<protein>
    <submittedName>
        <fullName evidence="3">Uncharacterized protein</fullName>
    </submittedName>
</protein>
<feature type="coiled-coil region" evidence="1">
    <location>
        <begin position="386"/>
        <end position="413"/>
    </location>
</feature>
<accession>A0A9P7YR79</accession>
<dbReference type="Proteomes" id="UP000824998">
    <property type="component" value="Unassembled WGS sequence"/>
</dbReference>
<dbReference type="EMBL" id="MU251372">
    <property type="protein sequence ID" value="KAG9238266.1"/>
    <property type="molecule type" value="Genomic_DNA"/>
</dbReference>
<sequence length="787" mass="87863">MPRCQCPSFHAEIDNASLTREFAPPRQQLDCCSNCNGSFVVFGEYDNSRTSRNSSLCALPWDFWGPTYTLNLRKMDDSEQVICCCQNQDCKQELGRFRNSWIRIGKTYCSPMYPMLTYANGFEACGDISPAQADTLLAKSSLQDLRCKGCLSNLGFRCHNAPDGHILARDQLVLRSKHIIIYSESTGLQATISVVKTVIPKQDSMKTAPPSIRASTAQPDARRKSVIQKQTSDTPLGNPMALPQHDGAGLSEFKTWARNAVDSQRRDIERISRTLETVQSEMGSFGNFMEEVRNELKESRQNRENEIRERQALSKLVDELSQQLQMIEELNGMGAESSQKNLEGLLLGMQKVGNEVNILKFGLLEIPGTVKSFVEATITRRIQGLADATDEQLDSLDRQLDSIQTRLDHVSQNVDTVPGPVPVPNETRTEAFSRARTHNLRPCVEIPLKRLAPLDQQASRRVSRAEQHDNSDSEEVQLKDQNVGTKRKVGQLARSAVEDSDHDLPIKRSRGPQHVVSRPSIDNDQAPVQVSKAQEVINQLTSAPGSRETPIVKNIILADLQHPPPTVNWTSKEVLSDHSSRGNTFHKVASTNTLKTSIDAAKMSMRLRSRSLGGADKTLGGILTSSGKIERRFRKRELLNEPNRTPSQQVEHPKTNVPTSPYQNTNDTTRRKQASDTGPNPHLQSHVPSLAATTLLPALKAQTAIFNRSDTSKSTRQRGTGNGFICQSHRSTRTPAPTKGQSQFMKKCELCSLRFSSASEHEQVSRFSRNCFPRPLWPTLSRHDRIF</sequence>
<feature type="region of interest" description="Disordered" evidence="2">
    <location>
        <begin position="205"/>
        <end position="239"/>
    </location>
</feature>
<evidence type="ECO:0000313" key="4">
    <source>
        <dbReference type="Proteomes" id="UP000824998"/>
    </source>
</evidence>
<proteinExistence type="predicted"/>
<feature type="region of interest" description="Disordered" evidence="2">
    <location>
        <begin position="707"/>
        <end position="740"/>
    </location>
</feature>
<evidence type="ECO:0000313" key="3">
    <source>
        <dbReference type="EMBL" id="KAG9238266.1"/>
    </source>
</evidence>
<keyword evidence="4" id="KW-1185">Reference proteome</keyword>
<keyword evidence="1" id="KW-0175">Coiled coil</keyword>
<dbReference type="AlphaFoldDB" id="A0A9P7YR79"/>
<comment type="caution">
    <text evidence="3">The sequence shown here is derived from an EMBL/GenBank/DDBJ whole genome shotgun (WGS) entry which is preliminary data.</text>
</comment>
<feature type="compositionally biased region" description="Polar residues" evidence="2">
    <location>
        <begin position="707"/>
        <end position="719"/>
    </location>
</feature>
<evidence type="ECO:0000256" key="1">
    <source>
        <dbReference type="SAM" id="Coils"/>
    </source>
</evidence>
<feature type="compositionally biased region" description="Basic and acidic residues" evidence="2">
    <location>
        <begin position="496"/>
        <end position="506"/>
    </location>
</feature>
<reference evidence="3" key="1">
    <citation type="journal article" date="2021" name="IMA Fungus">
        <title>Genomic characterization of three marine fungi, including Emericellopsis atlantica sp. nov. with signatures of a generalist lifestyle and marine biomass degradation.</title>
        <authorList>
            <person name="Hagestad O.C."/>
            <person name="Hou L."/>
            <person name="Andersen J.H."/>
            <person name="Hansen E.H."/>
            <person name="Altermark B."/>
            <person name="Li C."/>
            <person name="Kuhnert E."/>
            <person name="Cox R.J."/>
            <person name="Crous P.W."/>
            <person name="Spatafora J.W."/>
            <person name="Lail K."/>
            <person name="Amirebrahimi M."/>
            <person name="Lipzen A."/>
            <person name="Pangilinan J."/>
            <person name="Andreopoulos W."/>
            <person name="Hayes R.D."/>
            <person name="Ng V."/>
            <person name="Grigoriev I.V."/>
            <person name="Jackson S.A."/>
            <person name="Sutton T.D.S."/>
            <person name="Dobson A.D.W."/>
            <person name="Rama T."/>
        </authorList>
    </citation>
    <scope>NUCLEOTIDE SEQUENCE</scope>
    <source>
        <strain evidence="3">TRa018bII</strain>
    </source>
</reference>
<feature type="coiled-coil region" evidence="1">
    <location>
        <begin position="261"/>
        <end position="330"/>
    </location>
</feature>